<dbReference type="EMBL" id="BART01038027">
    <property type="protein sequence ID" value="GAH13402.1"/>
    <property type="molecule type" value="Genomic_DNA"/>
</dbReference>
<feature type="non-terminal residue" evidence="2">
    <location>
        <position position="84"/>
    </location>
</feature>
<dbReference type="InterPro" id="IPR036503">
    <property type="entry name" value="Ald_Fedxn_OxRdtase_N_sf"/>
</dbReference>
<dbReference type="SMART" id="SM00790">
    <property type="entry name" value="AFOR_N"/>
    <property type="match status" value="1"/>
</dbReference>
<evidence type="ECO:0000259" key="1">
    <source>
        <dbReference type="SMART" id="SM00790"/>
    </source>
</evidence>
<organism evidence="2">
    <name type="scientific">marine sediment metagenome</name>
    <dbReference type="NCBI Taxonomy" id="412755"/>
    <lineage>
        <taxon>unclassified sequences</taxon>
        <taxon>metagenomes</taxon>
        <taxon>ecological metagenomes</taxon>
    </lineage>
</organism>
<comment type="caution">
    <text evidence="2">The sequence shown here is derived from an EMBL/GenBank/DDBJ whole genome shotgun (WGS) entry which is preliminary data.</text>
</comment>
<dbReference type="PANTHER" id="PTHR30038">
    <property type="entry name" value="ALDEHYDE FERREDOXIN OXIDOREDUCTASE"/>
    <property type="match status" value="1"/>
</dbReference>
<dbReference type="SUPFAM" id="SSF56228">
    <property type="entry name" value="Aldehyde ferredoxin oxidoreductase, N-terminal domain"/>
    <property type="match status" value="1"/>
</dbReference>
<reference evidence="2" key="1">
    <citation type="journal article" date="2014" name="Front. Microbiol.">
        <title>High frequency of phylogenetically diverse reductive dehalogenase-homologous genes in deep subseafloor sedimentary metagenomes.</title>
        <authorList>
            <person name="Kawai M."/>
            <person name="Futagami T."/>
            <person name="Toyoda A."/>
            <person name="Takaki Y."/>
            <person name="Nishi S."/>
            <person name="Hori S."/>
            <person name="Arai W."/>
            <person name="Tsubouchi T."/>
            <person name="Morono Y."/>
            <person name="Uchiyama I."/>
            <person name="Ito T."/>
            <person name="Fujiyama A."/>
            <person name="Inagaki F."/>
            <person name="Takami H."/>
        </authorList>
    </citation>
    <scope>NUCLEOTIDE SEQUENCE</scope>
    <source>
        <strain evidence="2">Expedition CK06-06</strain>
    </source>
</reference>
<dbReference type="Pfam" id="PF02730">
    <property type="entry name" value="AFOR_N"/>
    <property type="match status" value="1"/>
</dbReference>
<dbReference type="GO" id="GO:0016625">
    <property type="term" value="F:oxidoreductase activity, acting on the aldehyde or oxo group of donors, iron-sulfur protein as acceptor"/>
    <property type="evidence" value="ECO:0007669"/>
    <property type="project" value="InterPro"/>
</dbReference>
<gene>
    <name evidence="2" type="ORF">S01H4_63299</name>
</gene>
<dbReference type="InterPro" id="IPR013983">
    <property type="entry name" value="Ald_Fedxn_OxRdtase_N"/>
</dbReference>
<dbReference type="GO" id="GO:0051536">
    <property type="term" value="F:iron-sulfur cluster binding"/>
    <property type="evidence" value="ECO:0007669"/>
    <property type="project" value="InterPro"/>
</dbReference>
<name>X1CZT8_9ZZZZ</name>
<dbReference type="AlphaFoldDB" id="X1CZT8"/>
<feature type="domain" description="Aldehyde ferredoxin oxidoreductase N-terminal" evidence="1">
    <location>
        <begin position="1"/>
        <end position="84"/>
    </location>
</feature>
<dbReference type="Gene3D" id="3.60.9.10">
    <property type="entry name" value="Aldehyde ferredoxin oxidoreductase, N-terminal domain"/>
    <property type="match status" value="1"/>
</dbReference>
<proteinExistence type="predicted"/>
<dbReference type="InterPro" id="IPR051919">
    <property type="entry name" value="W-dependent_AOR"/>
</dbReference>
<sequence>MPTAGRFVVITKSPATGTVFDSHAGGYFGAQLRRAGIAAVIITGASTSPVYLWINDDQVEIRDASKVWGKDTDVTTDELIKATD</sequence>
<protein>
    <recommendedName>
        <fullName evidence="1">Aldehyde ferredoxin oxidoreductase N-terminal domain-containing protein</fullName>
    </recommendedName>
</protein>
<dbReference type="PANTHER" id="PTHR30038:SF0">
    <property type="entry name" value="TUNGSTEN-CONTAINING ALDEHYDE FERREDOXIN OXIDOREDUCTASE"/>
    <property type="match status" value="1"/>
</dbReference>
<accession>X1CZT8</accession>
<evidence type="ECO:0000313" key="2">
    <source>
        <dbReference type="EMBL" id="GAH13402.1"/>
    </source>
</evidence>